<evidence type="ECO:0000313" key="11">
    <source>
        <dbReference type="EMBL" id="MDR6939676.1"/>
    </source>
</evidence>
<keyword evidence="5 9" id="KW-0812">Transmembrane</keyword>
<feature type="transmembrane region" description="Helical" evidence="9">
    <location>
        <begin position="59"/>
        <end position="79"/>
    </location>
</feature>
<evidence type="ECO:0000256" key="3">
    <source>
        <dbReference type="ARBA" id="ARBA00022448"/>
    </source>
</evidence>
<feature type="compositionally biased region" description="Polar residues" evidence="8">
    <location>
        <begin position="221"/>
        <end position="236"/>
    </location>
</feature>
<keyword evidence="4" id="KW-1003">Cell membrane</keyword>
<evidence type="ECO:0000313" key="12">
    <source>
        <dbReference type="Proteomes" id="UP001266099"/>
    </source>
</evidence>
<evidence type="ECO:0000256" key="7">
    <source>
        <dbReference type="ARBA" id="ARBA00023136"/>
    </source>
</evidence>
<feature type="region of interest" description="Disordered" evidence="8">
    <location>
        <begin position="209"/>
        <end position="244"/>
    </location>
</feature>
<dbReference type="RefSeq" id="WP_309956534.1">
    <property type="nucleotide sequence ID" value="NZ_JAVDUJ010000001.1"/>
</dbReference>
<organism evidence="11 12">
    <name type="scientific">Arcanobacterium hippocoleae</name>
    <dbReference type="NCBI Taxonomy" id="149017"/>
    <lineage>
        <taxon>Bacteria</taxon>
        <taxon>Bacillati</taxon>
        <taxon>Actinomycetota</taxon>
        <taxon>Actinomycetes</taxon>
        <taxon>Actinomycetales</taxon>
        <taxon>Actinomycetaceae</taxon>
        <taxon>Arcanobacterium</taxon>
    </lineage>
</organism>
<feature type="transmembrane region" description="Helical" evidence="9">
    <location>
        <begin position="26"/>
        <end position="47"/>
    </location>
</feature>
<accession>A0ABU1T476</accession>
<keyword evidence="7 9" id="KW-0472">Membrane</keyword>
<dbReference type="Pfam" id="PF05977">
    <property type="entry name" value="MFS_3"/>
    <property type="match status" value="1"/>
</dbReference>
<dbReference type="InterPro" id="IPR050930">
    <property type="entry name" value="MFS_Vesicular_Transporter"/>
</dbReference>
<keyword evidence="3" id="KW-0813">Transport</keyword>
<evidence type="ECO:0000256" key="5">
    <source>
        <dbReference type="ARBA" id="ARBA00022692"/>
    </source>
</evidence>
<evidence type="ECO:0000256" key="1">
    <source>
        <dbReference type="ARBA" id="ARBA00004651"/>
    </source>
</evidence>
<comment type="subcellular location">
    <subcellularLocation>
        <location evidence="1">Cell membrane</location>
        <topology evidence="1">Multi-pass membrane protein</topology>
    </subcellularLocation>
</comment>
<evidence type="ECO:0000256" key="4">
    <source>
        <dbReference type="ARBA" id="ARBA00022475"/>
    </source>
</evidence>
<dbReference type="PRINTS" id="PR01035">
    <property type="entry name" value="TCRTETA"/>
</dbReference>
<evidence type="ECO:0000256" key="8">
    <source>
        <dbReference type="SAM" id="MobiDB-lite"/>
    </source>
</evidence>
<feature type="transmembrane region" description="Helical" evidence="9">
    <location>
        <begin position="419"/>
        <end position="437"/>
    </location>
</feature>
<dbReference type="InterPro" id="IPR005829">
    <property type="entry name" value="Sugar_transporter_CS"/>
</dbReference>
<feature type="transmembrane region" description="Helical" evidence="9">
    <location>
        <begin position="116"/>
        <end position="138"/>
    </location>
</feature>
<keyword evidence="6 9" id="KW-1133">Transmembrane helix</keyword>
<dbReference type="InterPro" id="IPR010290">
    <property type="entry name" value="TM_effector"/>
</dbReference>
<dbReference type="PROSITE" id="PS50850">
    <property type="entry name" value="MFS"/>
    <property type="match status" value="1"/>
</dbReference>
<dbReference type="EMBL" id="JAVDUJ010000001">
    <property type="protein sequence ID" value="MDR6939676.1"/>
    <property type="molecule type" value="Genomic_DNA"/>
</dbReference>
<dbReference type="PANTHER" id="PTHR23506:SF23">
    <property type="entry name" value="GH10249P"/>
    <property type="match status" value="1"/>
</dbReference>
<dbReference type="Proteomes" id="UP001266099">
    <property type="component" value="Unassembled WGS sequence"/>
</dbReference>
<feature type="transmembrane region" description="Helical" evidence="9">
    <location>
        <begin position="150"/>
        <end position="174"/>
    </location>
</feature>
<dbReference type="InterPro" id="IPR011701">
    <property type="entry name" value="MFS"/>
</dbReference>
<evidence type="ECO:0000256" key="9">
    <source>
        <dbReference type="SAM" id="Phobius"/>
    </source>
</evidence>
<dbReference type="InterPro" id="IPR036259">
    <property type="entry name" value="MFS_trans_sf"/>
</dbReference>
<evidence type="ECO:0000259" key="10">
    <source>
        <dbReference type="PROSITE" id="PS50850"/>
    </source>
</evidence>
<dbReference type="PANTHER" id="PTHR23506">
    <property type="entry name" value="GH10249P"/>
    <property type="match status" value="1"/>
</dbReference>
<feature type="domain" description="Major facilitator superfamily (MFS) profile" evidence="10">
    <location>
        <begin position="25"/>
        <end position="441"/>
    </location>
</feature>
<reference evidence="11 12" key="1">
    <citation type="submission" date="2023-07" db="EMBL/GenBank/DDBJ databases">
        <title>Sequencing the genomes of 1000 actinobacteria strains.</title>
        <authorList>
            <person name="Klenk H.-P."/>
        </authorList>
    </citation>
    <scope>NUCLEOTIDE SEQUENCE [LARGE SCALE GENOMIC DNA]</scope>
    <source>
        <strain evidence="11 12">DSM 15539</strain>
    </source>
</reference>
<dbReference type="SUPFAM" id="SSF103473">
    <property type="entry name" value="MFS general substrate transporter"/>
    <property type="match status" value="1"/>
</dbReference>
<dbReference type="Gene3D" id="1.20.1250.20">
    <property type="entry name" value="MFS general substrate transporter like domains"/>
    <property type="match status" value="2"/>
</dbReference>
<comment type="caution">
    <text evidence="11">The sequence shown here is derived from an EMBL/GenBank/DDBJ whole genome shotgun (WGS) entry which is preliminary data.</text>
</comment>
<gene>
    <name evidence="11" type="ORF">J2S36_001219</name>
</gene>
<proteinExistence type="inferred from homology"/>
<protein>
    <submittedName>
        <fullName evidence="11">MFS family permease</fullName>
    </submittedName>
</protein>
<feature type="transmembrane region" description="Helical" evidence="9">
    <location>
        <begin position="91"/>
        <end position="110"/>
    </location>
</feature>
<feature type="transmembrane region" description="Helical" evidence="9">
    <location>
        <begin position="180"/>
        <end position="199"/>
    </location>
</feature>
<dbReference type="CDD" id="cd17325">
    <property type="entry name" value="MFS_MdtG_SLC18_like"/>
    <property type="match status" value="1"/>
</dbReference>
<feature type="transmembrane region" description="Helical" evidence="9">
    <location>
        <begin position="265"/>
        <end position="289"/>
    </location>
</feature>
<sequence>MESRRANQENQTEIKKRKRTVLPKEIWVLVAASVSIALGYGIVAPVLPQFAKSFNVTNFAATLVVSVFAFMRLAFAPAAGLFSNRFNERNVYLLGISIVSISSLTAAFATNYWQLLIFRGVGGIGSVMFSVSAMSLIFQWAPDGARGRASAAYGSGFLIGSIAGPAVGSLLAPFGYRPPFVIYAIFLAIAAVIVAVMIPGENKHKLHWRTRKQKHDPVAGSASSACKTDGSGQTDAAKSAEMARPSATQETITVKEAWAIGRFKVILLTSFAQGWTNMGVRLSIVPLLAGTIAGAPVWLAGGMLTAFAAGNGTSLFTAGRWSDIYGRRRLVVAGLLLSGIFTIFTGDVTNTWLLIGMSALAGYGSGLIQPSQQGALADIVGKKNGGSVVSLFQQSADFGSILGPIAAGLVVDFAGFSPAYWISGGVLITVAIGWIFFTHGR</sequence>
<dbReference type="PROSITE" id="PS00216">
    <property type="entry name" value="SUGAR_TRANSPORT_1"/>
    <property type="match status" value="1"/>
</dbReference>
<comment type="similarity">
    <text evidence="2">Belongs to the major facilitator superfamily. TCR/Tet family.</text>
</comment>
<feature type="transmembrane region" description="Helical" evidence="9">
    <location>
        <begin position="295"/>
        <end position="318"/>
    </location>
</feature>
<name>A0ABU1T476_9ACTO</name>
<evidence type="ECO:0000256" key="2">
    <source>
        <dbReference type="ARBA" id="ARBA00007520"/>
    </source>
</evidence>
<feature type="transmembrane region" description="Helical" evidence="9">
    <location>
        <begin position="330"/>
        <end position="355"/>
    </location>
</feature>
<dbReference type="InterPro" id="IPR020846">
    <property type="entry name" value="MFS_dom"/>
</dbReference>
<dbReference type="InterPro" id="IPR001958">
    <property type="entry name" value="Tet-R_TetA/multi-R_MdtG-like"/>
</dbReference>
<evidence type="ECO:0000256" key="6">
    <source>
        <dbReference type="ARBA" id="ARBA00022989"/>
    </source>
</evidence>
<dbReference type="Pfam" id="PF07690">
    <property type="entry name" value="MFS_1"/>
    <property type="match status" value="1"/>
</dbReference>
<keyword evidence="12" id="KW-1185">Reference proteome</keyword>